<dbReference type="EMBL" id="CADCXU010031776">
    <property type="protein sequence ID" value="CAB0017644.1"/>
    <property type="molecule type" value="Genomic_DNA"/>
</dbReference>
<reference evidence="1 2" key="1">
    <citation type="submission" date="2020-02" db="EMBL/GenBank/DDBJ databases">
        <authorList>
            <person name="Ferguson B K."/>
        </authorList>
    </citation>
    <scope>NUCLEOTIDE SEQUENCE [LARGE SCALE GENOMIC DNA]</scope>
</reference>
<name>A0A6H5HJK0_9HEMI</name>
<evidence type="ECO:0000313" key="2">
    <source>
        <dbReference type="Proteomes" id="UP000479000"/>
    </source>
</evidence>
<accession>A0A6H5HJK0</accession>
<organism evidence="1 2">
    <name type="scientific">Nesidiocoris tenuis</name>
    <dbReference type="NCBI Taxonomy" id="355587"/>
    <lineage>
        <taxon>Eukaryota</taxon>
        <taxon>Metazoa</taxon>
        <taxon>Ecdysozoa</taxon>
        <taxon>Arthropoda</taxon>
        <taxon>Hexapoda</taxon>
        <taxon>Insecta</taxon>
        <taxon>Pterygota</taxon>
        <taxon>Neoptera</taxon>
        <taxon>Paraneoptera</taxon>
        <taxon>Hemiptera</taxon>
        <taxon>Heteroptera</taxon>
        <taxon>Panheteroptera</taxon>
        <taxon>Cimicomorpha</taxon>
        <taxon>Miridae</taxon>
        <taxon>Dicyphina</taxon>
        <taxon>Nesidiocoris</taxon>
    </lineage>
</organism>
<sequence>MFHQYLRPIDPGLYASYRSDAGYMPDIPERLMPLPGWLRPPAKFKLPPYMPDRELPTIPLLPETGHLQKKIRIRRTCLKILILERSLRMRSARIGA</sequence>
<evidence type="ECO:0000313" key="1">
    <source>
        <dbReference type="EMBL" id="CAB0017644.1"/>
    </source>
</evidence>
<proteinExistence type="predicted"/>
<gene>
    <name evidence="1" type="ORF">NTEN_LOCUS21619</name>
</gene>
<feature type="non-terminal residue" evidence="1">
    <location>
        <position position="96"/>
    </location>
</feature>
<protein>
    <submittedName>
        <fullName evidence="1">Uncharacterized protein</fullName>
    </submittedName>
</protein>
<dbReference type="AlphaFoldDB" id="A0A6H5HJK0"/>
<dbReference type="Proteomes" id="UP000479000">
    <property type="component" value="Unassembled WGS sequence"/>
</dbReference>
<keyword evidence="2" id="KW-1185">Reference proteome</keyword>